<evidence type="ECO:0000256" key="1">
    <source>
        <dbReference type="ARBA" id="ARBA00022741"/>
    </source>
</evidence>
<keyword evidence="2" id="KW-0378">Hydrolase</keyword>
<sequence length="519" mass="57677">MIVEFARAGLSDPVLIRLDVDWKLPSTLWLGWISVRAELKTAALLLLLDKVLTADTPQAVVFAATKHHVEYLHLVLQRAGVASAYAYSGLDPAARKIALGRFMSRKCAVLLVTDVAARGLDLPALDTVVNYHFPAKPKLFVHRVGRSARAGRAGRAFSLVSADDMAHLLDLQLFLGAELGDAATEPGLSTACSSGVWGAAPADQLEMRHQDVVAWEKENSDIGEAARVAARGWQQYLKWREPASADANRRAKTAPAPVHTHPFLTDTPAPAAALLMHQINTYTPKGTILELTTKIDSPMYLAMKAKRKVHGKTIEKTREGKNTETPVDKNLNVTLKKGTKKKKEFIRDENYIPHQANDHNTELGMAVNLSAGASGAELDLGADCGEGARHRAALLRWDRKRKKMVHHDPIVYHPMSPLPKGVKHIDEVRASRASIIVRVAVSHLANSHYTRSLTFQGTLAVSEFRPRWVRHNERTERTRAAAGRALRDKHQIVKERLRKDKIKAKLKYKMRTKKNKRKK</sequence>
<dbReference type="GO" id="GO:0003724">
    <property type="term" value="F:RNA helicase activity"/>
    <property type="evidence" value="ECO:0007669"/>
    <property type="project" value="TreeGrafter"/>
</dbReference>
<keyword evidence="4" id="KW-0067">ATP-binding</keyword>
<keyword evidence="8" id="KW-1185">Reference proteome</keyword>
<keyword evidence="3 7" id="KW-0347">Helicase</keyword>
<dbReference type="Gene3D" id="3.40.50.300">
    <property type="entry name" value="P-loop containing nucleotide triphosphate hydrolases"/>
    <property type="match status" value="1"/>
</dbReference>
<name>A0A4C1TTZ2_EUMVA</name>
<dbReference type="Pfam" id="PF00271">
    <property type="entry name" value="Helicase_C"/>
    <property type="match status" value="1"/>
</dbReference>
<feature type="region of interest" description="Disordered" evidence="5">
    <location>
        <begin position="244"/>
        <end position="264"/>
    </location>
</feature>
<dbReference type="EMBL" id="BGZK01000087">
    <property type="protein sequence ID" value="GBP17470.1"/>
    <property type="molecule type" value="Genomic_DNA"/>
</dbReference>
<dbReference type="GO" id="GO:0005829">
    <property type="term" value="C:cytosol"/>
    <property type="evidence" value="ECO:0007669"/>
    <property type="project" value="TreeGrafter"/>
</dbReference>
<dbReference type="PANTHER" id="PTHR47959">
    <property type="entry name" value="ATP-DEPENDENT RNA HELICASE RHLE-RELATED"/>
    <property type="match status" value="1"/>
</dbReference>
<evidence type="ECO:0000256" key="3">
    <source>
        <dbReference type="ARBA" id="ARBA00022806"/>
    </source>
</evidence>
<dbReference type="InterPro" id="IPR027417">
    <property type="entry name" value="P-loop_NTPase"/>
</dbReference>
<keyword evidence="1" id="KW-0547">Nucleotide-binding</keyword>
<dbReference type="InterPro" id="IPR001650">
    <property type="entry name" value="Helicase_C-like"/>
</dbReference>
<evidence type="ECO:0000256" key="2">
    <source>
        <dbReference type="ARBA" id="ARBA00022801"/>
    </source>
</evidence>
<dbReference type="OrthoDB" id="10261375at2759"/>
<proteinExistence type="predicted"/>
<comment type="caution">
    <text evidence="7">The sequence shown here is derived from an EMBL/GenBank/DDBJ whole genome shotgun (WGS) entry which is preliminary data.</text>
</comment>
<evidence type="ECO:0000256" key="5">
    <source>
        <dbReference type="SAM" id="MobiDB-lite"/>
    </source>
</evidence>
<evidence type="ECO:0000259" key="6">
    <source>
        <dbReference type="PROSITE" id="PS51194"/>
    </source>
</evidence>
<dbReference type="CDD" id="cd18787">
    <property type="entry name" value="SF2_C_DEAD"/>
    <property type="match status" value="1"/>
</dbReference>
<dbReference type="STRING" id="151549.A0A4C1TTZ2"/>
<dbReference type="PANTHER" id="PTHR47959:SF8">
    <property type="entry name" value="RNA HELICASE"/>
    <property type="match status" value="1"/>
</dbReference>
<reference evidence="7 8" key="1">
    <citation type="journal article" date="2019" name="Commun. Biol.">
        <title>The bagworm genome reveals a unique fibroin gene that provides high tensile strength.</title>
        <authorList>
            <person name="Kono N."/>
            <person name="Nakamura H."/>
            <person name="Ohtoshi R."/>
            <person name="Tomita M."/>
            <person name="Numata K."/>
            <person name="Arakawa K."/>
        </authorList>
    </citation>
    <scope>NUCLEOTIDE SEQUENCE [LARGE SCALE GENOMIC DNA]</scope>
</reference>
<dbReference type="SMART" id="SM00490">
    <property type="entry name" value="HELICc"/>
    <property type="match status" value="1"/>
</dbReference>
<dbReference type="AlphaFoldDB" id="A0A4C1TTZ2"/>
<dbReference type="SUPFAM" id="SSF52540">
    <property type="entry name" value="P-loop containing nucleoside triphosphate hydrolases"/>
    <property type="match status" value="1"/>
</dbReference>
<organism evidence="7 8">
    <name type="scientific">Eumeta variegata</name>
    <name type="common">Bagworm moth</name>
    <name type="synonym">Eumeta japonica</name>
    <dbReference type="NCBI Taxonomy" id="151549"/>
    <lineage>
        <taxon>Eukaryota</taxon>
        <taxon>Metazoa</taxon>
        <taxon>Ecdysozoa</taxon>
        <taxon>Arthropoda</taxon>
        <taxon>Hexapoda</taxon>
        <taxon>Insecta</taxon>
        <taxon>Pterygota</taxon>
        <taxon>Neoptera</taxon>
        <taxon>Endopterygota</taxon>
        <taxon>Lepidoptera</taxon>
        <taxon>Glossata</taxon>
        <taxon>Ditrysia</taxon>
        <taxon>Tineoidea</taxon>
        <taxon>Psychidae</taxon>
        <taxon>Oiketicinae</taxon>
        <taxon>Eumeta</taxon>
    </lineage>
</organism>
<dbReference type="Proteomes" id="UP000299102">
    <property type="component" value="Unassembled WGS sequence"/>
</dbReference>
<accession>A0A4C1TTZ2</accession>
<evidence type="ECO:0000313" key="7">
    <source>
        <dbReference type="EMBL" id="GBP17470.1"/>
    </source>
</evidence>
<feature type="domain" description="Helicase C-terminal" evidence="6">
    <location>
        <begin position="47"/>
        <end position="192"/>
    </location>
</feature>
<dbReference type="GO" id="GO:0005524">
    <property type="term" value="F:ATP binding"/>
    <property type="evidence" value="ECO:0007669"/>
    <property type="project" value="UniProtKB-KW"/>
</dbReference>
<evidence type="ECO:0000313" key="8">
    <source>
        <dbReference type="Proteomes" id="UP000299102"/>
    </source>
</evidence>
<dbReference type="GO" id="GO:0016787">
    <property type="term" value="F:hydrolase activity"/>
    <property type="evidence" value="ECO:0007669"/>
    <property type="project" value="UniProtKB-KW"/>
</dbReference>
<dbReference type="InterPro" id="IPR050079">
    <property type="entry name" value="DEAD_box_RNA_helicase"/>
</dbReference>
<evidence type="ECO:0000256" key="4">
    <source>
        <dbReference type="ARBA" id="ARBA00022840"/>
    </source>
</evidence>
<gene>
    <name evidence="7" type="primary">Ddx54</name>
    <name evidence="7" type="ORF">EVAR_8818_1</name>
</gene>
<dbReference type="PROSITE" id="PS51194">
    <property type="entry name" value="HELICASE_CTER"/>
    <property type="match status" value="1"/>
</dbReference>
<protein>
    <submittedName>
        <fullName evidence="7">ATP-dependent RNA helicase DDX54</fullName>
    </submittedName>
</protein>